<dbReference type="InterPro" id="IPR018357">
    <property type="entry name" value="Hexapep_transf_CS"/>
</dbReference>
<name>A0AAE6BHN1_AGRTU</name>
<dbReference type="InterPro" id="IPR051159">
    <property type="entry name" value="Hexapeptide_acetyltransf"/>
</dbReference>
<dbReference type="InterPro" id="IPR011004">
    <property type="entry name" value="Trimer_LpxA-like_sf"/>
</dbReference>
<evidence type="ECO:0000313" key="4">
    <source>
        <dbReference type="EMBL" id="QCL81732.1"/>
    </source>
</evidence>
<reference evidence="4 5" key="1">
    <citation type="submission" date="2019-04" db="EMBL/GenBank/DDBJ databases">
        <title>Complete genome sequence of Agrobacterium tumefaciens CFBP5877.</title>
        <authorList>
            <person name="Huang Y.-Y."/>
            <person name="Chiang H.-Y."/>
            <person name="Chou L."/>
            <person name="Lai E.-M."/>
            <person name="Kuo C.-H."/>
        </authorList>
    </citation>
    <scope>NUCLEOTIDE SEQUENCE [LARGE SCALE GENOMIC DNA]</scope>
    <source>
        <strain evidence="4 5">CFBP5877</strain>
    </source>
</reference>
<keyword evidence="2" id="KW-0677">Repeat</keyword>
<protein>
    <submittedName>
        <fullName evidence="4">Acyltransferase</fullName>
    </submittedName>
</protein>
<dbReference type="SUPFAM" id="SSF51161">
    <property type="entry name" value="Trimeric LpxA-like enzymes"/>
    <property type="match status" value="1"/>
</dbReference>
<dbReference type="InterPro" id="IPR001451">
    <property type="entry name" value="Hexapep"/>
</dbReference>
<dbReference type="Gene3D" id="2.160.10.10">
    <property type="entry name" value="Hexapeptide repeat proteins"/>
    <property type="match status" value="1"/>
</dbReference>
<proteinExistence type="predicted"/>
<accession>A0AAE6BHN1</accession>
<gene>
    <name evidence="4" type="ORF">CFBP5877_21855</name>
</gene>
<keyword evidence="3 4" id="KW-0012">Acyltransferase</keyword>
<keyword evidence="1" id="KW-0808">Transferase</keyword>
<sequence>MADEEPIVSQRPDRLNILTWERKQEDIDSPDHQARLHDLERSANASFGQDVYIAAKAEVHTDRLQMGARSWIAGYAIVRGDIELGDNVSINPYACLSGKVTIGNGVRIASHVSIVGFNHGFDDIDTPIYRQPLTSLGIEIGDDVWIGANAVVLDGVKIGRGAIIAAGATVSKDIPAMAIAGGVPARVLRYRGEKAATSNFPKTERLLRRLGEEIADDWLTAIRSYEKESAYHSADASGQVVESARHLCDAIEIAAAFGQERTAFDAEKTVASLLAMQDAQTGLFFAADQHHSTPPEQDPSILYNILAIGYALECFGTAPKQPIVFVEHMRAGELTRLLEDLPWQSRAWHCGATIDALATALYFNRRYFTSGDNLALLFGWLAMNADRITGLWGQPTAAQGLLQPVNGFYRLTRGTYAQFGLPVPHPEAAIDSVIANYRDYGGFRGMEFNACNLLDTIHPLLLCLKQADHRREEAKEIAREILSRNEGRWQKGKGFAFAEGHPAGLQGTEMWMTVLWLAAKLLGAEQFLPFQPRGIHRFEPAEIIGGTIARPKSSAGQ</sequence>
<dbReference type="PROSITE" id="PS00101">
    <property type="entry name" value="HEXAPEP_TRANSFERASES"/>
    <property type="match status" value="1"/>
</dbReference>
<dbReference type="PANTHER" id="PTHR23416">
    <property type="entry name" value="SIALIC ACID SYNTHASE-RELATED"/>
    <property type="match status" value="1"/>
</dbReference>
<evidence type="ECO:0000313" key="5">
    <source>
        <dbReference type="Proteomes" id="UP000298579"/>
    </source>
</evidence>
<dbReference type="RefSeq" id="WP_130932577.1">
    <property type="nucleotide sequence ID" value="NZ_CP039889.1"/>
</dbReference>
<dbReference type="Proteomes" id="UP000298579">
    <property type="component" value="Chromosome linear"/>
</dbReference>
<dbReference type="Pfam" id="PF00132">
    <property type="entry name" value="Hexapep"/>
    <property type="match status" value="2"/>
</dbReference>
<evidence type="ECO:0000256" key="2">
    <source>
        <dbReference type="ARBA" id="ARBA00022737"/>
    </source>
</evidence>
<organism evidence="4 5">
    <name type="scientific">Agrobacterium tumefaciens</name>
    <dbReference type="NCBI Taxonomy" id="358"/>
    <lineage>
        <taxon>Bacteria</taxon>
        <taxon>Pseudomonadati</taxon>
        <taxon>Pseudomonadota</taxon>
        <taxon>Alphaproteobacteria</taxon>
        <taxon>Hyphomicrobiales</taxon>
        <taxon>Rhizobiaceae</taxon>
        <taxon>Rhizobium/Agrobacterium group</taxon>
        <taxon>Agrobacterium</taxon>
        <taxon>Agrobacterium tumefaciens complex</taxon>
    </lineage>
</organism>
<dbReference type="PANTHER" id="PTHR23416:SF78">
    <property type="entry name" value="LIPOPOLYSACCHARIDE BIOSYNTHESIS O-ACETYL TRANSFERASE WBBJ-RELATED"/>
    <property type="match status" value="1"/>
</dbReference>
<evidence type="ECO:0000256" key="3">
    <source>
        <dbReference type="ARBA" id="ARBA00023315"/>
    </source>
</evidence>
<dbReference type="GO" id="GO:0016746">
    <property type="term" value="F:acyltransferase activity"/>
    <property type="evidence" value="ECO:0007669"/>
    <property type="project" value="UniProtKB-KW"/>
</dbReference>
<dbReference type="CDD" id="cd04647">
    <property type="entry name" value="LbH_MAT_like"/>
    <property type="match status" value="1"/>
</dbReference>
<dbReference type="AlphaFoldDB" id="A0AAE6BHN1"/>
<dbReference type="EMBL" id="CP039898">
    <property type="protein sequence ID" value="QCL81732.1"/>
    <property type="molecule type" value="Genomic_DNA"/>
</dbReference>
<evidence type="ECO:0000256" key="1">
    <source>
        <dbReference type="ARBA" id="ARBA00022679"/>
    </source>
</evidence>